<dbReference type="CDD" id="cd06222">
    <property type="entry name" value="RNase_H_like"/>
    <property type="match status" value="1"/>
</dbReference>
<dbReference type="InterPro" id="IPR012337">
    <property type="entry name" value="RNaseH-like_sf"/>
</dbReference>
<dbReference type="SUPFAM" id="SSF53098">
    <property type="entry name" value="Ribonuclease H-like"/>
    <property type="match status" value="1"/>
</dbReference>
<comment type="caution">
    <text evidence="2">The sequence shown here is derived from an EMBL/GenBank/DDBJ whole genome shotgun (WGS) entry which is preliminary data.</text>
</comment>
<gene>
    <name evidence="2" type="ORF">ILEXP_LOCUS6233</name>
</gene>
<dbReference type="PANTHER" id="PTHR47723">
    <property type="entry name" value="OS05G0353850 PROTEIN"/>
    <property type="match status" value="1"/>
</dbReference>
<dbReference type="EMBL" id="CAUOFW020000925">
    <property type="protein sequence ID" value="CAK9138877.1"/>
    <property type="molecule type" value="Genomic_DNA"/>
</dbReference>
<feature type="domain" description="RNase H type-1" evidence="1">
    <location>
        <begin position="32"/>
        <end position="153"/>
    </location>
</feature>
<evidence type="ECO:0000313" key="2">
    <source>
        <dbReference type="EMBL" id="CAK9138877.1"/>
    </source>
</evidence>
<evidence type="ECO:0000259" key="1">
    <source>
        <dbReference type="Pfam" id="PF13456"/>
    </source>
</evidence>
<accession>A0ABC8R2E7</accession>
<sequence>MDNVENEVLARGNPNQVESEWSKPPMGWIKINCDGAYYEKSNSAASAAVAHNHEGIPLTGAAARLTVSSALAAEACAVRRAATITLNEGYREVIIESDLNALVHSLNQGSTATTREIEAIQQDIWHYVKDITKVIFKHTRRSGNSAAHTLAMHSRQGTLPFDWLHSPPR</sequence>
<evidence type="ECO:0000313" key="3">
    <source>
        <dbReference type="Proteomes" id="UP001642360"/>
    </source>
</evidence>
<dbReference type="InterPro" id="IPR053151">
    <property type="entry name" value="RNase_H-like"/>
</dbReference>
<dbReference type="Proteomes" id="UP001642360">
    <property type="component" value="Unassembled WGS sequence"/>
</dbReference>
<keyword evidence="3" id="KW-1185">Reference proteome</keyword>
<dbReference type="Pfam" id="PF13456">
    <property type="entry name" value="RVT_3"/>
    <property type="match status" value="1"/>
</dbReference>
<dbReference type="InterPro" id="IPR036397">
    <property type="entry name" value="RNaseH_sf"/>
</dbReference>
<dbReference type="PANTHER" id="PTHR47723:SF24">
    <property type="entry name" value="RNASE H TYPE-1 DOMAIN-CONTAINING PROTEIN"/>
    <property type="match status" value="1"/>
</dbReference>
<protein>
    <recommendedName>
        <fullName evidence="1">RNase H type-1 domain-containing protein</fullName>
    </recommendedName>
</protein>
<organism evidence="2 3">
    <name type="scientific">Ilex paraguariensis</name>
    <name type="common">yerba mate</name>
    <dbReference type="NCBI Taxonomy" id="185542"/>
    <lineage>
        <taxon>Eukaryota</taxon>
        <taxon>Viridiplantae</taxon>
        <taxon>Streptophyta</taxon>
        <taxon>Embryophyta</taxon>
        <taxon>Tracheophyta</taxon>
        <taxon>Spermatophyta</taxon>
        <taxon>Magnoliopsida</taxon>
        <taxon>eudicotyledons</taxon>
        <taxon>Gunneridae</taxon>
        <taxon>Pentapetalae</taxon>
        <taxon>asterids</taxon>
        <taxon>campanulids</taxon>
        <taxon>Aquifoliales</taxon>
        <taxon>Aquifoliaceae</taxon>
        <taxon>Ilex</taxon>
    </lineage>
</organism>
<name>A0ABC8R2E7_9AQUA</name>
<dbReference type="InterPro" id="IPR002156">
    <property type="entry name" value="RNaseH_domain"/>
</dbReference>
<dbReference type="InterPro" id="IPR044730">
    <property type="entry name" value="RNase_H-like_dom_plant"/>
</dbReference>
<dbReference type="Gene3D" id="3.30.420.10">
    <property type="entry name" value="Ribonuclease H-like superfamily/Ribonuclease H"/>
    <property type="match status" value="1"/>
</dbReference>
<proteinExistence type="predicted"/>
<reference evidence="2 3" key="1">
    <citation type="submission" date="2024-02" db="EMBL/GenBank/DDBJ databases">
        <authorList>
            <person name="Vignale AGUSTIN F."/>
            <person name="Sosa J E."/>
            <person name="Modenutti C."/>
        </authorList>
    </citation>
    <scope>NUCLEOTIDE SEQUENCE [LARGE SCALE GENOMIC DNA]</scope>
</reference>
<dbReference type="AlphaFoldDB" id="A0ABC8R2E7"/>